<name>A0ABZ2D2V0_9SPHN</name>
<reference evidence="1 2" key="1">
    <citation type="submission" date="2024-02" db="EMBL/GenBank/DDBJ databases">
        <title>The whole genome sequence of five bacterial samples isolated from Abu Dhabi Sabkha-shore region.</title>
        <authorList>
            <person name="Sudalaimuthuasari N."/>
            <person name="Sarfraz B."/>
            <person name="Tuyisabe J.D."/>
            <person name="Mugisha Ntwali L.D.M."/>
            <person name="Ali A.I.A.A."/>
            <person name="Almansoori S.Z.A."/>
            <person name="Alajami H.S.A."/>
            <person name="Almeqbaali A.A.S."/>
            <person name="Kundu B."/>
            <person name="Saeed E.E."/>
            <person name="Sukumarinath V."/>
            <person name="Mishra A.K."/>
            <person name="Hazzouri K.M."/>
            <person name="Almaskari R."/>
            <person name="Sharma A.K."/>
            <person name="Amiri K.M.A."/>
        </authorList>
    </citation>
    <scope>NUCLEOTIDE SEQUENCE [LARGE SCALE GENOMIC DNA]</scope>
    <source>
        <strain evidence="2">kcgeb_sd</strain>
    </source>
</reference>
<protein>
    <submittedName>
        <fullName evidence="1">Uncharacterized protein</fullName>
    </submittedName>
</protein>
<evidence type="ECO:0000313" key="2">
    <source>
        <dbReference type="Proteomes" id="UP001335183"/>
    </source>
</evidence>
<dbReference type="RefSeq" id="WP_338445969.1">
    <property type="nucleotide sequence ID" value="NZ_CP144918.1"/>
</dbReference>
<dbReference type="Proteomes" id="UP001335183">
    <property type="component" value="Chromosome"/>
</dbReference>
<dbReference type="EMBL" id="CP144918">
    <property type="protein sequence ID" value="WWA47078.1"/>
    <property type="molecule type" value="Genomic_DNA"/>
</dbReference>
<proteinExistence type="predicted"/>
<accession>A0ABZ2D2V0</accession>
<sequence length="75" mass="8777">MADYSSPKPIDPIAFQPHAYLRIHCRCGRRATYPVREFTRFHRLPGTMKFYELIARLRCEICGERPSSADVSRHP</sequence>
<organism evidence="1 2">
    <name type="scientific">Pelagerythrobacter marensis</name>
    <dbReference type="NCBI Taxonomy" id="543877"/>
    <lineage>
        <taxon>Bacteria</taxon>
        <taxon>Pseudomonadati</taxon>
        <taxon>Pseudomonadota</taxon>
        <taxon>Alphaproteobacteria</taxon>
        <taxon>Sphingomonadales</taxon>
        <taxon>Erythrobacteraceae</taxon>
        <taxon>Pelagerythrobacter</taxon>
    </lineage>
</organism>
<keyword evidence="2" id="KW-1185">Reference proteome</keyword>
<evidence type="ECO:0000313" key="1">
    <source>
        <dbReference type="EMBL" id="WWA47078.1"/>
    </source>
</evidence>
<gene>
    <name evidence="1" type="ORF">V5F89_12540</name>
</gene>